<accession>A0A8J8NHN1</accession>
<evidence type="ECO:0000256" key="1">
    <source>
        <dbReference type="SAM" id="Phobius"/>
    </source>
</evidence>
<feature type="transmembrane region" description="Helical" evidence="1">
    <location>
        <begin position="826"/>
        <end position="852"/>
    </location>
</feature>
<evidence type="ECO:0000313" key="2">
    <source>
        <dbReference type="EMBL" id="TNV74440.1"/>
    </source>
</evidence>
<name>A0A8J8NHN1_HALGN</name>
<dbReference type="EMBL" id="RRYP01016993">
    <property type="protein sequence ID" value="TNV74440.1"/>
    <property type="molecule type" value="Genomic_DNA"/>
</dbReference>
<feature type="transmembrane region" description="Helical" evidence="1">
    <location>
        <begin position="483"/>
        <end position="507"/>
    </location>
</feature>
<keyword evidence="3" id="KW-1185">Reference proteome</keyword>
<protein>
    <submittedName>
        <fullName evidence="2">Uncharacterized protein</fullName>
    </submittedName>
</protein>
<gene>
    <name evidence="2" type="ORF">FGO68_gene11918</name>
</gene>
<keyword evidence="1" id="KW-1133">Transmembrane helix</keyword>
<feature type="transmembrane region" description="Helical" evidence="1">
    <location>
        <begin position="889"/>
        <end position="913"/>
    </location>
</feature>
<dbReference type="Proteomes" id="UP000785679">
    <property type="component" value="Unassembled WGS sequence"/>
</dbReference>
<dbReference type="AlphaFoldDB" id="A0A8J8NHN1"/>
<feature type="transmembrane region" description="Helical" evidence="1">
    <location>
        <begin position="23"/>
        <end position="43"/>
    </location>
</feature>
<organism evidence="2 3">
    <name type="scientific">Halteria grandinella</name>
    <dbReference type="NCBI Taxonomy" id="5974"/>
    <lineage>
        <taxon>Eukaryota</taxon>
        <taxon>Sar</taxon>
        <taxon>Alveolata</taxon>
        <taxon>Ciliophora</taxon>
        <taxon>Intramacronucleata</taxon>
        <taxon>Spirotrichea</taxon>
        <taxon>Stichotrichia</taxon>
        <taxon>Sporadotrichida</taxon>
        <taxon>Halteriidae</taxon>
        <taxon>Halteria</taxon>
    </lineage>
</organism>
<reference evidence="2" key="1">
    <citation type="submission" date="2019-06" db="EMBL/GenBank/DDBJ databases">
        <authorList>
            <person name="Zheng W."/>
        </authorList>
    </citation>
    <scope>NUCLEOTIDE SEQUENCE</scope>
    <source>
        <strain evidence="2">QDHG01</strain>
    </source>
</reference>
<evidence type="ECO:0000313" key="3">
    <source>
        <dbReference type="Proteomes" id="UP000785679"/>
    </source>
</evidence>
<keyword evidence="1" id="KW-0472">Membrane</keyword>
<proteinExistence type="predicted"/>
<sequence length="923" mass="105651">MNETDVYPIRISLSSGQILRMKFIRIIAFICCFYFIVPFDLYLKDQHLRRIWLYDTDYYYHTVIFSNYTEKSTFDFAYEFELTNCKVYLMQSDSFAPQNTSSKAVEKQMAFELEFGFTWGTPFSFNDTHLTITSSEDQQCIVNVWASPYAVMPRLKFVISGAQDNLMFQDNTAAGVSLDLSNGLEIQGSKVFVTLSDHKISNLTVNLLYGIVLLNKVVAPYKFVNITEGIYKDLIPDSVKGTSVSLSQPEGNICVASRYTVQKNKGRCDPVEKSILSSALTGNYSCLLDADICLNFASCLVVTYKATIIVNDGQIQLAYDPDGSKNFKYDLITRTVKGYDAINFTLNAFAKMNESVQAYKLNEDLSRISRLQVIGSNYQSTWMYTNKKVYFQANYWTLIWASAGLLTPAIDTLKVMMIDSQCPNRMPSISLDAKVSDYIKNLYPMYQSSDIAFANGLVDTVRVILNSFGEYEYQVIEMAENPLLVASFGLSAVIALFGGLFSVFAAYKFYKYLKRRFNQYVQKRKNLSITLKIVKAVEQRVLDVDEEILDQINLVDGTYEKRGIFTSTLVQKVRDIKKYNLAFSFSLYQIPTMVLDHFFRQQTNSIIEFLSEVPEDKHSTVFSRKRMRGYDKTSVSMPLYEFQQIYSRFCNINGFNEQSDLDSENNTKILKAFGVTFLSFDDTLEPAYANIRLKTLKEMAEQRIDLEQLEQMTSAQRFLNENCIATNFRTDVISFQELKYLYDDFCKINDIPYAKKTQIVGSEDMTNFGAVVVDVHPPKRLLGIKKMKTAVLGVKGEVGLLLRQPSTLRSSLMTYLLRTDGLIPNVLIAVIHFFLILIVPLISPFIAFYGLILIPTFQGDVFAKTLTISDFFSVNRMDPWWENVPNVDIVLYIHAYVLVYLFFAYLEIFAYYLTGFRFPDALS</sequence>
<keyword evidence="1" id="KW-0812">Transmembrane</keyword>
<comment type="caution">
    <text evidence="2">The sequence shown here is derived from an EMBL/GenBank/DDBJ whole genome shotgun (WGS) entry which is preliminary data.</text>
</comment>